<comment type="caution">
    <text evidence="2">The sequence shown here is derived from an EMBL/GenBank/DDBJ whole genome shotgun (WGS) entry which is preliminary data.</text>
</comment>
<organism evidence="2 3">
    <name type="scientific">Streptomyces polyasparticus</name>
    <dbReference type="NCBI Taxonomy" id="2767826"/>
    <lineage>
        <taxon>Bacteria</taxon>
        <taxon>Bacillati</taxon>
        <taxon>Actinomycetota</taxon>
        <taxon>Actinomycetes</taxon>
        <taxon>Kitasatosporales</taxon>
        <taxon>Streptomycetaceae</taxon>
        <taxon>Streptomyces</taxon>
    </lineage>
</organism>
<dbReference type="InterPro" id="IPR057972">
    <property type="entry name" value="Terminase_7"/>
</dbReference>
<evidence type="ECO:0000256" key="1">
    <source>
        <dbReference type="SAM" id="MobiDB-lite"/>
    </source>
</evidence>
<sequence>MAGFGPPPSSNKRRRNADTFEADAVAVPARAQSDAPQLPGVEEYSSRTRVWYATWQQAPHAAVFTVTDWQRLHMLAPLIEAYWAEPSTKLLSEIRLNESLLGATHVDRMRGRIKVEQPRSAAPPAGVADLTARRRKVSDASQC</sequence>
<protein>
    <submittedName>
        <fullName evidence="2">Uncharacterized protein</fullName>
    </submittedName>
</protein>
<reference evidence="2 3" key="1">
    <citation type="submission" date="2020-08" db="EMBL/GenBank/DDBJ databases">
        <title>Genemic of Streptomyces polyaspartic.</title>
        <authorList>
            <person name="Liu W."/>
        </authorList>
    </citation>
    <scope>NUCLEOTIDE SEQUENCE [LARGE SCALE GENOMIC DNA]</scope>
    <source>
        <strain evidence="2 3">TRM66268-LWL</strain>
    </source>
</reference>
<keyword evidence="3" id="KW-1185">Reference proteome</keyword>
<evidence type="ECO:0000313" key="3">
    <source>
        <dbReference type="Proteomes" id="UP000642284"/>
    </source>
</evidence>
<dbReference type="EMBL" id="JACTVJ010000045">
    <property type="protein sequence ID" value="MBC9719509.1"/>
    <property type="molecule type" value="Genomic_DNA"/>
</dbReference>
<proteinExistence type="predicted"/>
<feature type="region of interest" description="Disordered" evidence="1">
    <location>
        <begin position="116"/>
        <end position="143"/>
    </location>
</feature>
<name>A0ABR7SVG5_9ACTN</name>
<gene>
    <name evidence="2" type="ORF">H9Y04_44120</name>
</gene>
<evidence type="ECO:0000313" key="2">
    <source>
        <dbReference type="EMBL" id="MBC9719509.1"/>
    </source>
</evidence>
<dbReference type="RefSeq" id="WP_187819913.1">
    <property type="nucleotide sequence ID" value="NZ_JACTVJ010000045.1"/>
</dbReference>
<dbReference type="Pfam" id="PF25673">
    <property type="entry name" value="Terminase_7"/>
    <property type="match status" value="1"/>
</dbReference>
<accession>A0ABR7SVG5</accession>
<dbReference type="Proteomes" id="UP000642284">
    <property type="component" value="Unassembled WGS sequence"/>
</dbReference>